<dbReference type="InterPro" id="IPR017871">
    <property type="entry name" value="ABC_transporter-like_CS"/>
</dbReference>
<dbReference type="SUPFAM" id="SSF52540">
    <property type="entry name" value="P-loop containing nucleoside triphosphate hydrolases"/>
    <property type="match status" value="1"/>
</dbReference>
<dbReference type="EMBL" id="FNEZ01000002">
    <property type="protein sequence ID" value="SDJ64156.1"/>
    <property type="molecule type" value="Genomic_DNA"/>
</dbReference>
<dbReference type="PANTHER" id="PTHR42781">
    <property type="entry name" value="SPERMIDINE/PUTRESCINE IMPORT ATP-BINDING PROTEIN POTA"/>
    <property type="match status" value="1"/>
</dbReference>
<keyword evidence="1" id="KW-0813">Transport</keyword>
<evidence type="ECO:0000313" key="10">
    <source>
        <dbReference type="Proteomes" id="UP000199580"/>
    </source>
</evidence>
<keyword evidence="5" id="KW-0067">ATP-binding</keyword>
<evidence type="ECO:0000256" key="4">
    <source>
        <dbReference type="ARBA" id="ARBA00022741"/>
    </source>
</evidence>
<keyword evidence="2" id="KW-1003">Cell membrane</keyword>
<reference evidence="9 10" key="1">
    <citation type="submission" date="2016-10" db="EMBL/GenBank/DDBJ databases">
        <authorList>
            <person name="de Groot N.N."/>
        </authorList>
    </citation>
    <scope>NUCLEOTIDE SEQUENCE [LARGE SCALE GENOMIC DNA]</scope>
    <source>
        <strain evidence="9 10">CGMCC 1.10076</strain>
    </source>
</reference>
<evidence type="ECO:0000256" key="5">
    <source>
        <dbReference type="ARBA" id="ARBA00022840"/>
    </source>
</evidence>
<dbReference type="PROSITE" id="PS50893">
    <property type="entry name" value="ABC_TRANSPORTER_2"/>
    <property type="match status" value="1"/>
</dbReference>
<dbReference type="Proteomes" id="UP000199580">
    <property type="component" value="Unassembled WGS sequence"/>
</dbReference>
<dbReference type="STRING" id="1128970.SAMN04487935_1304"/>
<keyword evidence="7" id="KW-0472">Membrane</keyword>
<dbReference type="Pfam" id="PF00005">
    <property type="entry name" value="ABC_tran"/>
    <property type="match status" value="1"/>
</dbReference>
<accession>A0A1G8VDI4</accession>
<dbReference type="OrthoDB" id="9802264at2"/>
<dbReference type="SMART" id="SM00382">
    <property type="entry name" value="AAA"/>
    <property type="match status" value="1"/>
</dbReference>
<feature type="domain" description="ABC transporter" evidence="8">
    <location>
        <begin position="2"/>
        <end position="234"/>
    </location>
</feature>
<name>A0A1G8VDI4_9FLAO</name>
<evidence type="ECO:0000256" key="1">
    <source>
        <dbReference type="ARBA" id="ARBA00022448"/>
    </source>
</evidence>
<proteinExistence type="predicted"/>
<dbReference type="PROSITE" id="PS00211">
    <property type="entry name" value="ABC_TRANSPORTER_1"/>
    <property type="match status" value="1"/>
</dbReference>
<keyword evidence="10" id="KW-1185">Reference proteome</keyword>
<protein>
    <submittedName>
        <fullName evidence="9">ABC-type Fe3+/spermidine/putrescine transport systems, ATPase components</fullName>
    </submittedName>
</protein>
<keyword evidence="6" id="KW-1278">Translocase</keyword>
<evidence type="ECO:0000313" key="9">
    <source>
        <dbReference type="EMBL" id="SDJ64156.1"/>
    </source>
</evidence>
<keyword evidence="4" id="KW-0547">Nucleotide-binding</keyword>
<evidence type="ECO:0000256" key="7">
    <source>
        <dbReference type="ARBA" id="ARBA00023136"/>
    </source>
</evidence>
<evidence type="ECO:0000256" key="3">
    <source>
        <dbReference type="ARBA" id="ARBA00022519"/>
    </source>
</evidence>
<keyword evidence="3" id="KW-0997">Cell inner membrane</keyword>
<dbReference type="InterPro" id="IPR003439">
    <property type="entry name" value="ABC_transporter-like_ATP-bd"/>
</dbReference>
<evidence type="ECO:0000256" key="6">
    <source>
        <dbReference type="ARBA" id="ARBA00022967"/>
    </source>
</evidence>
<dbReference type="InterPro" id="IPR027417">
    <property type="entry name" value="P-loop_NTPase"/>
</dbReference>
<dbReference type="InterPro" id="IPR003593">
    <property type="entry name" value="AAA+_ATPase"/>
</dbReference>
<dbReference type="PANTHER" id="PTHR42781:SF5">
    <property type="entry name" value="PUTRESCINE TRANSPORT ATP-BINDING PROTEIN POTG"/>
    <property type="match status" value="1"/>
</dbReference>
<dbReference type="Gene3D" id="3.40.50.300">
    <property type="entry name" value="P-loop containing nucleotide triphosphate hydrolases"/>
    <property type="match status" value="1"/>
</dbReference>
<evidence type="ECO:0000256" key="2">
    <source>
        <dbReference type="ARBA" id="ARBA00022475"/>
    </source>
</evidence>
<dbReference type="InterPro" id="IPR050093">
    <property type="entry name" value="ABC_SmlMolc_Importer"/>
</dbReference>
<gene>
    <name evidence="9" type="ORF">SAMN04487935_1304</name>
</gene>
<dbReference type="AlphaFoldDB" id="A0A1G8VDI4"/>
<evidence type="ECO:0000259" key="8">
    <source>
        <dbReference type="PROSITE" id="PS50893"/>
    </source>
</evidence>
<sequence length="315" mass="35927">MLKIDQLTFSYDNIPVLKNIHLSVEKGQSVAIIGESGCGKSTLLKLIYGQYDLDAGTISYDEKPIFGPKFNLIPGEDYIKYLAQDFDLMPFITVEENIGKFLSNIYKDRKAARVHELLEMVEMTEFAKVKAKFLSGGQQQRVAIARVLALEPEILLLDEPFSQIDTFRKNKLRRNLFQYLKEKNITCIMATHDSTDILAFADAVAIMKNGEIIQKGKPQNVYNNPQNFYTATLFDEVNVIPKYLLEADSDSDETVFLYPHQLKITENSKLKVEAQKSYFRGNFWLIEAISNSGLIVFFENENNLNKATTVHLVKN</sequence>
<dbReference type="GO" id="GO:0016887">
    <property type="term" value="F:ATP hydrolysis activity"/>
    <property type="evidence" value="ECO:0007669"/>
    <property type="project" value="InterPro"/>
</dbReference>
<dbReference type="GO" id="GO:0005524">
    <property type="term" value="F:ATP binding"/>
    <property type="evidence" value="ECO:0007669"/>
    <property type="project" value="UniProtKB-KW"/>
</dbReference>
<dbReference type="RefSeq" id="WP_091392943.1">
    <property type="nucleotide sequence ID" value="NZ_BKAI01000003.1"/>
</dbReference>
<organism evidence="9 10">
    <name type="scientific">Flavobacterium noncentrifugens</name>
    <dbReference type="NCBI Taxonomy" id="1128970"/>
    <lineage>
        <taxon>Bacteria</taxon>
        <taxon>Pseudomonadati</taxon>
        <taxon>Bacteroidota</taxon>
        <taxon>Flavobacteriia</taxon>
        <taxon>Flavobacteriales</taxon>
        <taxon>Flavobacteriaceae</taxon>
        <taxon>Flavobacterium</taxon>
    </lineage>
</organism>